<protein>
    <submittedName>
        <fullName evidence="1">Uncharacterized protein</fullName>
    </submittedName>
</protein>
<evidence type="ECO:0000313" key="1">
    <source>
        <dbReference type="EMBL" id="MEQ2528233.1"/>
    </source>
</evidence>
<reference evidence="1" key="1">
    <citation type="submission" date="2024-03" db="EMBL/GenBank/DDBJ databases">
        <title>Human intestinal bacterial collection.</title>
        <authorList>
            <person name="Pauvert C."/>
            <person name="Hitch T.C.A."/>
            <person name="Clavel T."/>
        </authorList>
    </citation>
    <scope>NUCLEOTIDE SEQUENCE</scope>
    <source>
        <strain evidence="1">CLA-AA-H227</strain>
    </source>
</reference>
<dbReference type="Proteomes" id="UP001439875">
    <property type="component" value="Unassembled WGS sequence"/>
</dbReference>
<dbReference type="EMBL" id="JBBMEW010000016">
    <property type="protein sequence ID" value="MEQ2528233.1"/>
    <property type="molecule type" value="Genomic_DNA"/>
</dbReference>
<keyword evidence="2" id="KW-1185">Reference proteome</keyword>
<organism evidence="1 2">
    <name type="scientific">Robertmurraya yapensis</name>
    <name type="common">ex Hitch et al 2024</name>
    <dbReference type="NCBI Taxonomy" id="3133160"/>
    <lineage>
        <taxon>Bacteria</taxon>
        <taxon>Bacillati</taxon>
        <taxon>Bacillota</taxon>
        <taxon>Bacilli</taxon>
        <taxon>Bacillales</taxon>
        <taxon>Bacillaceae</taxon>
        <taxon>Robertmurraya</taxon>
    </lineage>
</organism>
<comment type="caution">
    <text evidence="1">The sequence shown here is derived from an EMBL/GenBank/DDBJ whole genome shotgun (WGS) entry which is preliminary data.</text>
</comment>
<gene>
    <name evidence="1" type="ORF">WMO40_16220</name>
</gene>
<accession>A0ACC6SEJ4</accession>
<evidence type="ECO:0000313" key="2">
    <source>
        <dbReference type="Proteomes" id="UP001439875"/>
    </source>
</evidence>
<sequence length="78" mass="8910">MFSVFIFTILIVSFLISIYLYIFTKNRQQAIQAMTLKSFMTGQYLGPKTTLIDYINDFFNNDGHTDGFDGSDFDDGGE</sequence>
<proteinExistence type="predicted"/>
<name>A0ACC6SEJ4_9BACI</name>